<gene>
    <name evidence="2" type="ORF">PCOR1329_LOCUS79012</name>
</gene>
<protein>
    <recommendedName>
        <fullName evidence="4">Globin family profile domain-containing protein</fullName>
    </recommendedName>
</protein>
<evidence type="ECO:0000313" key="2">
    <source>
        <dbReference type="EMBL" id="CAK0902379.1"/>
    </source>
</evidence>
<evidence type="ECO:0000313" key="3">
    <source>
        <dbReference type="Proteomes" id="UP001189429"/>
    </source>
</evidence>
<name>A0ABN9XQZ9_9DINO</name>
<evidence type="ECO:0000256" key="1">
    <source>
        <dbReference type="SAM" id="MobiDB-lite"/>
    </source>
</evidence>
<proteinExistence type="predicted"/>
<accession>A0ABN9XQZ9</accession>
<reference evidence="2" key="1">
    <citation type="submission" date="2023-10" db="EMBL/GenBank/DDBJ databases">
        <authorList>
            <person name="Chen Y."/>
            <person name="Shah S."/>
            <person name="Dougan E. K."/>
            <person name="Thang M."/>
            <person name="Chan C."/>
        </authorList>
    </citation>
    <scope>NUCLEOTIDE SEQUENCE [LARGE SCALE GENOMIC DNA]</scope>
</reference>
<evidence type="ECO:0008006" key="4">
    <source>
        <dbReference type="Google" id="ProtNLM"/>
    </source>
</evidence>
<comment type="caution">
    <text evidence="2">The sequence shown here is derived from an EMBL/GenBank/DDBJ whole genome shotgun (WGS) entry which is preliminary data.</text>
</comment>
<dbReference type="Proteomes" id="UP001189429">
    <property type="component" value="Unassembled WGS sequence"/>
</dbReference>
<sequence>MLWGFGPGRRGQDQGVLERTPHQWPRGEEVPLAGARQRAGGGCSGFDAALQLRQGDVCPKPYNVPAYGPNISSAVMDIFTLEEIKKVFESLEVPIPPCNLSKFVQDKAVKVLDMVEYCEKTPAIAHNSAGATQKLIYFIEKFKELDPSITTVADGGAFVNRHANLGRQANLHADYLLDNFGFDKEASDLLRKTGFEKADGENVNFEQHAFRWLSKAFGAYGPEGLWLMLST</sequence>
<feature type="region of interest" description="Disordered" evidence="1">
    <location>
        <begin position="1"/>
        <end position="21"/>
    </location>
</feature>
<organism evidence="2 3">
    <name type="scientific">Prorocentrum cordatum</name>
    <dbReference type="NCBI Taxonomy" id="2364126"/>
    <lineage>
        <taxon>Eukaryota</taxon>
        <taxon>Sar</taxon>
        <taxon>Alveolata</taxon>
        <taxon>Dinophyceae</taxon>
        <taxon>Prorocentrales</taxon>
        <taxon>Prorocentraceae</taxon>
        <taxon>Prorocentrum</taxon>
    </lineage>
</organism>
<dbReference type="EMBL" id="CAUYUJ010021060">
    <property type="protein sequence ID" value="CAK0902379.1"/>
    <property type="molecule type" value="Genomic_DNA"/>
</dbReference>
<keyword evidence="3" id="KW-1185">Reference proteome</keyword>